<dbReference type="GO" id="GO:0005813">
    <property type="term" value="C:centrosome"/>
    <property type="evidence" value="ECO:0007669"/>
    <property type="project" value="TreeGrafter"/>
</dbReference>
<sequence length="243" mass="29069">MDKNITEQFFGNRSEIKSDLYVHKTSDEIPLEEFLLMVPPKQLLLNCREKLKLLTNEYHDLLEKVEKWQTSCNLNFELEQELEHQSYEVQRLQQAVSDLQVCVENEREQVLHLHAENDRLQMQIAEDRKRIDFLLNLNNVSNHEVTYFMNIPSGSIPVRRRYMKVTGEISDQKDSDKVDSMLQQDNEDILQMECKALRRELEQHIRLHREQVNTLLKDRDLMKKEWNKGHKKLQNLISKLSNR</sequence>
<accession>A0AAD7ZP88</accession>
<dbReference type="EMBL" id="JASPKZ010007609">
    <property type="protein sequence ID" value="KAJ9583388.1"/>
    <property type="molecule type" value="Genomic_DNA"/>
</dbReference>
<dbReference type="PANTHER" id="PTHR22091:SF1">
    <property type="entry name" value="COILED-COIL DOMAIN-CONTAINING PROTEIN 77"/>
    <property type="match status" value="1"/>
</dbReference>
<reference evidence="2" key="1">
    <citation type="journal article" date="2023" name="IScience">
        <title>Live-bearing cockroach genome reveals convergent evolutionary mechanisms linked to viviparity in insects and beyond.</title>
        <authorList>
            <person name="Fouks B."/>
            <person name="Harrison M.C."/>
            <person name="Mikhailova A.A."/>
            <person name="Marchal E."/>
            <person name="English S."/>
            <person name="Carruthers M."/>
            <person name="Jennings E.C."/>
            <person name="Chiamaka E.L."/>
            <person name="Frigard R.A."/>
            <person name="Pippel M."/>
            <person name="Attardo G.M."/>
            <person name="Benoit J.B."/>
            <person name="Bornberg-Bauer E."/>
            <person name="Tobe S.S."/>
        </authorList>
    </citation>
    <scope>NUCLEOTIDE SEQUENCE</scope>
    <source>
        <strain evidence="2">Stay&amp;Tobe</strain>
    </source>
</reference>
<keyword evidence="1" id="KW-0175">Coiled coil</keyword>
<reference evidence="2" key="2">
    <citation type="submission" date="2023-05" db="EMBL/GenBank/DDBJ databases">
        <authorList>
            <person name="Fouks B."/>
        </authorList>
    </citation>
    <scope>NUCLEOTIDE SEQUENCE</scope>
    <source>
        <strain evidence="2">Stay&amp;Tobe</strain>
        <tissue evidence="2">Testes</tissue>
    </source>
</reference>
<protein>
    <submittedName>
        <fullName evidence="2">Uncharacterized protein</fullName>
    </submittedName>
</protein>
<proteinExistence type="predicted"/>
<dbReference type="InterPro" id="IPR037696">
    <property type="entry name" value="CCDC77"/>
</dbReference>
<name>A0AAD7ZP88_DIPPU</name>
<evidence type="ECO:0000313" key="3">
    <source>
        <dbReference type="Proteomes" id="UP001233999"/>
    </source>
</evidence>
<dbReference type="AlphaFoldDB" id="A0AAD7ZP88"/>
<feature type="coiled-coil region" evidence="1">
    <location>
        <begin position="187"/>
        <end position="243"/>
    </location>
</feature>
<evidence type="ECO:0000256" key="1">
    <source>
        <dbReference type="SAM" id="Coils"/>
    </source>
</evidence>
<keyword evidence="3" id="KW-1185">Reference proteome</keyword>
<dbReference type="PANTHER" id="PTHR22091">
    <property type="entry name" value="COILED-COIL DOMAIN-CONTAINING PROTEIN 77"/>
    <property type="match status" value="1"/>
</dbReference>
<gene>
    <name evidence="2" type="ORF">L9F63_022254</name>
</gene>
<feature type="coiled-coil region" evidence="1">
    <location>
        <begin position="44"/>
        <end position="123"/>
    </location>
</feature>
<dbReference type="Proteomes" id="UP001233999">
    <property type="component" value="Unassembled WGS sequence"/>
</dbReference>
<evidence type="ECO:0000313" key="2">
    <source>
        <dbReference type="EMBL" id="KAJ9583388.1"/>
    </source>
</evidence>
<comment type="caution">
    <text evidence="2">The sequence shown here is derived from an EMBL/GenBank/DDBJ whole genome shotgun (WGS) entry which is preliminary data.</text>
</comment>
<organism evidence="2 3">
    <name type="scientific">Diploptera punctata</name>
    <name type="common">Pacific beetle cockroach</name>
    <dbReference type="NCBI Taxonomy" id="6984"/>
    <lineage>
        <taxon>Eukaryota</taxon>
        <taxon>Metazoa</taxon>
        <taxon>Ecdysozoa</taxon>
        <taxon>Arthropoda</taxon>
        <taxon>Hexapoda</taxon>
        <taxon>Insecta</taxon>
        <taxon>Pterygota</taxon>
        <taxon>Neoptera</taxon>
        <taxon>Polyneoptera</taxon>
        <taxon>Dictyoptera</taxon>
        <taxon>Blattodea</taxon>
        <taxon>Blaberoidea</taxon>
        <taxon>Blaberidae</taxon>
        <taxon>Diplopterinae</taxon>
        <taxon>Diploptera</taxon>
    </lineage>
</organism>